<dbReference type="RefSeq" id="WP_338436281.1">
    <property type="nucleotide sequence ID" value="NZ_JAUYVH010000003.1"/>
</dbReference>
<sequence>MLDLLSAFVSAYSALAESDFMVPLEALLALDVPEAGAHYGWAAKTEVANKPAINAANKFPASKAFLSVNYGNNVDHPFATTMPVLRGLTRENLPLGPESIWLIKINPLLEMNQFEIEQTGKSLQA</sequence>
<dbReference type="Proteomes" id="UP001225596">
    <property type="component" value="Unassembled WGS sequence"/>
</dbReference>
<protein>
    <submittedName>
        <fullName evidence="1">Uncharacterized protein</fullName>
    </submittedName>
</protein>
<keyword evidence="2" id="KW-1185">Reference proteome</keyword>
<evidence type="ECO:0000313" key="1">
    <source>
        <dbReference type="EMBL" id="MDQ9170360.1"/>
    </source>
</evidence>
<name>A0ABU1BMX9_9BURK</name>
<organism evidence="1 2">
    <name type="scientific">Keguizhuia sedimenti</name>
    <dbReference type="NCBI Taxonomy" id="3064264"/>
    <lineage>
        <taxon>Bacteria</taxon>
        <taxon>Pseudomonadati</taxon>
        <taxon>Pseudomonadota</taxon>
        <taxon>Betaproteobacteria</taxon>
        <taxon>Burkholderiales</taxon>
        <taxon>Oxalobacteraceae</taxon>
        <taxon>Keguizhuia</taxon>
    </lineage>
</organism>
<dbReference type="EMBL" id="JAUYVH010000003">
    <property type="protein sequence ID" value="MDQ9170360.1"/>
    <property type="molecule type" value="Genomic_DNA"/>
</dbReference>
<evidence type="ECO:0000313" key="2">
    <source>
        <dbReference type="Proteomes" id="UP001225596"/>
    </source>
</evidence>
<reference evidence="1 2" key="1">
    <citation type="submission" date="2023-08" db="EMBL/GenBank/DDBJ databases">
        <title>Oxalobacteraceae gen .nov., isolated from river sludge outside the plant.</title>
        <authorList>
            <person name="Zhao S.Y."/>
        </authorList>
    </citation>
    <scope>NUCLEOTIDE SEQUENCE [LARGE SCALE GENOMIC DNA]</scope>
    <source>
        <strain evidence="1 2">R-40</strain>
    </source>
</reference>
<proteinExistence type="predicted"/>
<comment type="caution">
    <text evidence="1">The sequence shown here is derived from an EMBL/GenBank/DDBJ whole genome shotgun (WGS) entry which is preliminary data.</text>
</comment>
<accession>A0ABU1BMX9</accession>
<gene>
    <name evidence="1" type="ORF">Q8A64_08035</name>
</gene>